<dbReference type="GO" id="GO:0031124">
    <property type="term" value="P:mRNA 3'-end processing"/>
    <property type="evidence" value="ECO:0007669"/>
    <property type="project" value="TreeGrafter"/>
</dbReference>
<organism evidence="3 4">
    <name type="scientific">Symbiochloris irregularis</name>
    <dbReference type="NCBI Taxonomy" id="706552"/>
    <lineage>
        <taxon>Eukaryota</taxon>
        <taxon>Viridiplantae</taxon>
        <taxon>Chlorophyta</taxon>
        <taxon>core chlorophytes</taxon>
        <taxon>Trebouxiophyceae</taxon>
        <taxon>Trebouxiales</taxon>
        <taxon>Trebouxiaceae</taxon>
        <taxon>Symbiochloris</taxon>
    </lineage>
</organism>
<dbReference type="PROSITE" id="PS51391">
    <property type="entry name" value="CID"/>
    <property type="match status" value="1"/>
</dbReference>
<proteinExistence type="predicted"/>
<dbReference type="Proteomes" id="UP001465755">
    <property type="component" value="Unassembled WGS sequence"/>
</dbReference>
<reference evidence="3 4" key="1">
    <citation type="journal article" date="2024" name="Nat. Commun.">
        <title>Phylogenomics reveals the evolutionary origins of lichenization in chlorophyte algae.</title>
        <authorList>
            <person name="Puginier C."/>
            <person name="Libourel C."/>
            <person name="Otte J."/>
            <person name="Skaloud P."/>
            <person name="Haon M."/>
            <person name="Grisel S."/>
            <person name="Petersen M."/>
            <person name="Berrin J.G."/>
            <person name="Delaux P.M."/>
            <person name="Dal Grande F."/>
            <person name="Keller J."/>
        </authorList>
    </citation>
    <scope>NUCLEOTIDE SEQUENCE [LARGE SCALE GENOMIC DNA]</scope>
    <source>
        <strain evidence="3 4">SAG 2036</strain>
    </source>
</reference>
<dbReference type="SUPFAM" id="SSF48464">
    <property type="entry name" value="ENTH/VHS domain"/>
    <property type="match status" value="1"/>
</dbReference>
<keyword evidence="4" id="KW-1185">Reference proteome</keyword>
<gene>
    <name evidence="3" type="ORF">WJX73_006490</name>
</gene>
<feature type="domain" description="CID" evidence="2">
    <location>
        <begin position="5"/>
        <end position="143"/>
    </location>
</feature>
<dbReference type="Gene3D" id="1.25.40.90">
    <property type="match status" value="1"/>
</dbReference>
<feature type="compositionally biased region" description="Low complexity" evidence="1">
    <location>
        <begin position="143"/>
        <end position="165"/>
    </location>
</feature>
<sequence>MSASGSGFQPEALQAKLAKLNATQQSIETVSAYCIFYRKDARKVVSTWEVEYFNRSPDLQKKLALMYLANDVLQNSRKKGPQYVQEFYRSLPKVIRHILKHGDASVHRAVTRLLNIWEERKVFAPLNSKPFLDLISEAQGLKSGSAANGRSSSGSGATTSQAAKAVEPMREALQTIEGAVSSSQSLSQRAAPALSQEWVGSTDLESLGSAGGMLRQYIEALQAEVTQRDHLIGLLRALLGTQESEANAGREKLVLCHSQMALIDTRLASAPKPDVAAAATDSYRPPSGSSAHQISHPYASAVSAASQPKADEEYSPTMEMPVASLGPSGEASWGAPDSQQPYTPSGPPEPEYSPFGMQPEPAMSAGMGPESGQRSRDPRDPRQQQGAMSHQQPPLPAAPPLPDHEPYSPGDAGDMDTSASLSSHPAASYPMPGHLGTYLPQPGMPEFAGEEAWRHAGNGTGHEQLGGESNSAAADMARQLAARGMTTDELLEALASLPKDSLTSLNFT</sequence>
<protein>
    <recommendedName>
        <fullName evidence="2">CID domain-containing protein</fullName>
    </recommendedName>
</protein>
<comment type="caution">
    <text evidence="3">The sequence shown here is derived from an EMBL/GenBank/DDBJ whole genome shotgun (WGS) entry which is preliminary data.</text>
</comment>
<dbReference type="InterPro" id="IPR006569">
    <property type="entry name" value="CID_dom"/>
</dbReference>
<dbReference type="GO" id="GO:0000993">
    <property type="term" value="F:RNA polymerase II complex binding"/>
    <property type="evidence" value="ECO:0007669"/>
    <property type="project" value="TreeGrafter"/>
</dbReference>
<evidence type="ECO:0000313" key="4">
    <source>
        <dbReference type="Proteomes" id="UP001465755"/>
    </source>
</evidence>
<evidence type="ECO:0000259" key="2">
    <source>
        <dbReference type="PROSITE" id="PS51391"/>
    </source>
</evidence>
<feature type="region of interest" description="Disordered" evidence="1">
    <location>
        <begin position="143"/>
        <end position="167"/>
    </location>
</feature>
<dbReference type="PANTHER" id="PTHR12460">
    <property type="entry name" value="CYCLIN-DEPENDENT KINASE INHIBITOR-RELATED PROTEIN"/>
    <property type="match status" value="1"/>
</dbReference>
<evidence type="ECO:0000313" key="3">
    <source>
        <dbReference type="EMBL" id="KAK9796638.1"/>
    </source>
</evidence>
<dbReference type="InterPro" id="IPR008942">
    <property type="entry name" value="ENTH_VHS"/>
</dbReference>
<name>A0AAW1NTF7_9CHLO</name>
<feature type="region of interest" description="Disordered" evidence="1">
    <location>
        <begin position="278"/>
        <end position="434"/>
    </location>
</feature>
<feature type="compositionally biased region" description="Basic and acidic residues" evidence="1">
    <location>
        <begin position="373"/>
        <end position="382"/>
    </location>
</feature>
<dbReference type="AlphaFoldDB" id="A0AAW1NTF7"/>
<accession>A0AAW1NTF7</accession>
<evidence type="ECO:0000256" key="1">
    <source>
        <dbReference type="SAM" id="MobiDB-lite"/>
    </source>
</evidence>
<dbReference type="PANTHER" id="PTHR12460:SF0">
    <property type="entry name" value="CID DOMAIN-CONTAINING PROTEIN-RELATED"/>
    <property type="match status" value="1"/>
</dbReference>
<dbReference type="Pfam" id="PF04818">
    <property type="entry name" value="CID"/>
    <property type="match status" value="1"/>
</dbReference>
<dbReference type="SMART" id="SM00582">
    <property type="entry name" value="RPR"/>
    <property type="match status" value="1"/>
</dbReference>
<dbReference type="CDD" id="cd16981">
    <property type="entry name" value="CID_RPRD_like"/>
    <property type="match status" value="1"/>
</dbReference>
<dbReference type="EMBL" id="JALJOQ010000115">
    <property type="protein sequence ID" value="KAK9796638.1"/>
    <property type="molecule type" value="Genomic_DNA"/>
</dbReference>